<feature type="transmembrane region" description="Helical" evidence="8">
    <location>
        <begin position="351"/>
        <end position="373"/>
    </location>
</feature>
<dbReference type="OrthoDB" id="5212126at2759"/>
<comment type="caution">
    <text evidence="11">The sequence shown here is derived from an EMBL/GenBank/DDBJ whole genome shotgun (WGS) entry which is preliminary data.</text>
</comment>
<feature type="region of interest" description="Disordered" evidence="7">
    <location>
        <begin position="676"/>
        <end position="731"/>
    </location>
</feature>
<keyword evidence="5 8" id="KW-1133">Transmembrane helix</keyword>
<feature type="compositionally biased region" description="Polar residues" evidence="7">
    <location>
        <begin position="676"/>
        <end position="685"/>
    </location>
</feature>
<evidence type="ECO:0000256" key="6">
    <source>
        <dbReference type="ARBA" id="ARBA00023136"/>
    </source>
</evidence>
<dbReference type="PANTHER" id="PTHR31145">
    <property type="entry name" value="INTEGRAL MEMBRANE PROTEIN (AFU_ORTHOLOGUE AFUA_7G01610)"/>
    <property type="match status" value="1"/>
</dbReference>
<keyword evidence="12" id="KW-1185">Reference proteome</keyword>
<feature type="compositionally biased region" description="Polar residues" evidence="7">
    <location>
        <begin position="799"/>
        <end position="832"/>
    </location>
</feature>
<evidence type="ECO:0000256" key="8">
    <source>
        <dbReference type="SAM" id="Phobius"/>
    </source>
</evidence>
<reference evidence="11" key="1">
    <citation type="submission" date="2022-03" db="EMBL/GenBank/DDBJ databases">
        <authorList>
            <person name="Legras J.-L."/>
            <person name="Devillers H."/>
            <person name="Grondin C."/>
        </authorList>
    </citation>
    <scope>NUCLEOTIDE SEQUENCE</scope>
    <source>
        <strain evidence="11">CLIB 1423</strain>
    </source>
</reference>
<keyword evidence="4 9" id="KW-0732">Signal</keyword>
<feature type="transmembrane region" description="Helical" evidence="8">
    <location>
        <begin position="432"/>
        <end position="453"/>
    </location>
</feature>
<evidence type="ECO:0000256" key="3">
    <source>
        <dbReference type="ARBA" id="ARBA00022692"/>
    </source>
</evidence>
<evidence type="ECO:0000256" key="2">
    <source>
        <dbReference type="ARBA" id="ARBA00010642"/>
    </source>
</evidence>
<gene>
    <name evidence="11" type="ORF">CLIB1423_10S02938</name>
</gene>
<evidence type="ECO:0000256" key="7">
    <source>
        <dbReference type="SAM" id="MobiDB-lite"/>
    </source>
</evidence>
<comment type="similarity">
    <text evidence="2">Belongs to the transient receptor potential (TRP) ion channel family.</text>
</comment>
<feature type="transmembrane region" description="Helical" evidence="8">
    <location>
        <begin position="394"/>
        <end position="412"/>
    </location>
</feature>
<feature type="transmembrane region" description="Helical" evidence="8">
    <location>
        <begin position="582"/>
        <end position="611"/>
    </location>
</feature>
<dbReference type="GO" id="GO:0016020">
    <property type="term" value="C:membrane"/>
    <property type="evidence" value="ECO:0007669"/>
    <property type="project" value="UniProtKB-SubCell"/>
</dbReference>
<dbReference type="Proteomes" id="UP000837801">
    <property type="component" value="Unassembled WGS sequence"/>
</dbReference>
<accession>A0A9P0VY62</accession>
<feature type="chain" id="PRO_5040424771" evidence="9">
    <location>
        <begin position="24"/>
        <end position="832"/>
    </location>
</feature>
<evidence type="ECO:0000256" key="9">
    <source>
        <dbReference type="SAM" id="SignalP"/>
    </source>
</evidence>
<feature type="region of interest" description="Disordered" evidence="7">
    <location>
        <begin position="746"/>
        <end position="832"/>
    </location>
</feature>
<feature type="transmembrane region" description="Helical" evidence="8">
    <location>
        <begin position="169"/>
        <end position="189"/>
    </location>
</feature>
<dbReference type="AlphaFoldDB" id="A0A9P0VY62"/>
<dbReference type="PANTHER" id="PTHR31145:SF4">
    <property type="entry name" value="FLAVIN CARRIER PROTEIN 1-RELATED"/>
    <property type="match status" value="1"/>
</dbReference>
<feature type="signal peptide" evidence="9">
    <location>
        <begin position="1"/>
        <end position="23"/>
    </location>
</feature>
<evidence type="ECO:0000256" key="4">
    <source>
        <dbReference type="ARBA" id="ARBA00022729"/>
    </source>
</evidence>
<dbReference type="GO" id="GO:0009272">
    <property type="term" value="P:fungal-type cell wall biogenesis"/>
    <property type="evidence" value="ECO:0007669"/>
    <property type="project" value="TreeGrafter"/>
</dbReference>
<feature type="compositionally biased region" description="Polar residues" evidence="7">
    <location>
        <begin position="698"/>
        <end position="709"/>
    </location>
</feature>
<proteinExistence type="inferred from homology"/>
<feature type="compositionally biased region" description="Polar residues" evidence="7">
    <location>
        <begin position="746"/>
        <end position="761"/>
    </location>
</feature>
<dbReference type="Pfam" id="PF06011">
    <property type="entry name" value="TRP"/>
    <property type="match status" value="1"/>
</dbReference>
<feature type="compositionally biased region" description="Basic and acidic residues" evidence="7">
    <location>
        <begin position="711"/>
        <end position="731"/>
    </location>
</feature>
<evidence type="ECO:0000256" key="1">
    <source>
        <dbReference type="ARBA" id="ARBA00004141"/>
    </source>
</evidence>
<dbReference type="EMBL" id="CAKXYY010000010">
    <property type="protein sequence ID" value="CAH2353348.1"/>
    <property type="molecule type" value="Genomic_DNA"/>
</dbReference>
<feature type="domain" description="ML-like" evidence="10">
    <location>
        <begin position="24"/>
        <end position="163"/>
    </location>
</feature>
<organism evidence="11 12">
    <name type="scientific">[Candida] railenensis</name>
    <dbReference type="NCBI Taxonomy" id="45579"/>
    <lineage>
        <taxon>Eukaryota</taxon>
        <taxon>Fungi</taxon>
        <taxon>Dikarya</taxon>
        <taxon>Ascomycota</taxon>
        <taxon>Saccharomycotina</taxon>
        <taxon>Pichiomycetes</taxon>
        <taxon>Debaryomycetaceae</taxon>
        <taxon>Kurtzmaniella</taxon>
    </lineage>
</organism>
<evidence type="ECO:0000313" key="11">
    <source>
        <dbReference type="EMBL" id="CAH2353348.1"/>
    </source>
</evidence>
<dbReference type="InterPro" id="IPR040241">
    <property type="entry name" value="TRP_Flc/Pkd2-like"/>
</dbReference>
<feature type="transmembrane region" description="Helical" evidence="8">
    <location>
        <begin position="520"/>
        <end position="538"/>
    </location>
</feature>
<evidence type="ECO:0000259" key="10">
    <source>
        <dbReference type="SMART" id="SM01320"/>
    </source>
</evidence>
<feature type="transmembrane region" description="Helical" evidence="8">
    <location>
        <begin position="550"/>
        <end position="570"/>
    </location>
</feature>
<dbReference type="InterPro" id="IPR010308">
    <property type="entry name" value="TRP_C"/>
</dbReference>
<evidence type="ECO:0000313" key="12">
    <source>
        <dbReference type="Proteomes" id="UP000837801"/>
    </source>
</evidence>
<dbReference type="GO" id="GO:0055085">
    <property type="term" value="P:transmembrane transport"/>
    <property type="evidence" value="ECO:0007669"/>
    <property type="project" value="TreeGrafter"/>
</dbReference>
<feature type="transmembrane region" description="Helical" evidence="8">
    <location>
        <begin position="495"/>
        <end position="514"/>
    </location>
</feature>
<keyword evidence="3 8" id="KW-0812">Transmembrane</keyword>
<protein>
    <submittedName>
        <fullName evidence="11">Flavin carrier protein 3</fullName>
    </submittedName>
</protein>
<dbReference type="SMART" id="SM01320">
    <property type="entry name" value="TRP_N"/>
    <property type="match status" value="1"/>
</dbReference>
<keyword evidence="6 8" id="KW-0472">Membrane</keyword>
<comment type="subcellular location">
    <subcellularLocation>
        <location evidence="1">Membrane</location>
        <topology evidence="1">Multi-pass membrane protein</topology>
    </subcellularLocation>
</comment>
<name>A0A9P0VY62_9ASCO</name>
<dbReference type="InterPro" id="IPR032800">
    <property type="entry name" value="TRP_N"/>
</dbReference>
<evidence type="ECO:0000256" key="5">
    <source>
        <dbReference type="ARBA" id="ARBA00022989"/>
    </source>
</evidence>
<sequence length="832" mass="92246">MFHSMLSTIILVLATLFAGVVDGRLLSATSLVTCMDNSEISPTSFDVTFDPDNGSLTYSLDLTTEISAYIIAKVEVYAYGFLIIEKDVNLCTLGWKQFCPVYPGSIQVDSIEYISSSIIRDIPGIAYTVPDIDAVAKVLIVDRDSGKLYSCLQASFSNGKTVSQTGAKWATAIIAGLGLLIAAALSTFGNSNAASHISANAVSLFLYFQAVVVVSLQSVDRVPPIASAWSENLSWSMGLIKVNFMQKIFRWYVQSTGGTPALYFGGTTKQILVQRAYNYLEGLHSKAKLLNPFINPEDGSYSSFLPSIVSQSVEVIKKRSLSFSLSSNANLIILRGIKRIGYNSGIEPTSIVVTGFTFFIIFGYVLIAIIFFIKQIIILLIRFKKIQPNFASNFRISFASIIKGSVLRYVYIGFTQLVILSLWEFTQNDSPAVIVLGVLFLLLALGMMVYSLWRVLTYGKISVQKFKNPAAILYGDQSILNKYGFIYTMFHAEKYWFGVVILGYGLVKGMFIGLCQYSGKASSVVVFVLDLAYTASLFWQKPFLNKPTNIVNYCISIVNTLNSFFFMFFSDLFGQPAQVSSIMGWIFFILNAAFSLILLVMIIVLITLSLISKNPDARFAPAKDDRTSFQRKASVRKKDGAKVNTEQTNELFALGAAAQDHQNDWEFQMYKLNEFGSQNDDNPLSPSVEKSDGKLPPNSVQDQESSFDSLANEKERRQREDVVVNQDEKEAGESFGTKLKKLTRGLSTKSKNNGATRISDSLSDDLHFNDNSGNIDQNIDEDRDSVNPNILSIPKENSRTPINQHYRNPSNSAFSAYSTNPTDEPTNQRGFV</sequence>
<dbReference type="Pfam" id="PF14558">
    <property type="entry name" value="TRP_N"/>
    <property type="match status" value="1"/>
</dbReference>